<dbReference type="InterPro" id="IPR052702">
    <property type="entry name" value="MscS-like_channel"/>
</dbReference>
<dbReference type="Pfam" id="PF21088">
    <property type="entry name" value="MS_channel_1st"/>
    <property type="match status" value="1"/>
</dbReference>
<dbReference type="EMBL" id="QZJZ01000065">
    <property type="protein sequence ID" value="RJP58538.1"/>
    <property type="molecule type" value="Genomic_DNA"/>
</dbReference>
<evidence type="ECO:0000259" key="11">
    <source>
        <dbReference type="Pfam" id="PF21088"/>
    </source>
</evidence>
<feature type="transmembrane region" description="Helical" evidence="8">
    <location>
        <begin position="534"/>
        <end position="551"/>
    </location>
</feature>
<dbReference type="Gene3D" id="1.10.287.1260">
    <property type="match status" value="1"/>
</dbReference>
<dbReference type="InterPro" id="IPR011066">
    <property type="entry name" value="MscS_channel_C_sf"/>
</dbReference>
<proteinExistence type="inferred from homology"/>
<organism evidence="12 13">
    <name type="scientific">Candidatus Auribacter fodinae</name>
    <dbReference type="NCBI Taxonomy" id="2093366"/>
    <lineage>
        <taxon>Bacteria</taxon>
        <taxon>Pseudomonadati</taxon>
        <taxon>Candidatus Auribacterota</taxon>
        <taxon>Candidatus Auribacteria</taxon>
        <taxon>Candidatus Auribacterales</taxon>
        <taxon>Candidatus Auribacteraceae</taxon>
        <taxon>Candidatus Auribacter</taxon>
    </lineage>
</organism>
<feature type="domain" description="Mechanosensitive ion channel MscS C-terminal" evidence="10">
    <location>
        <begin position="650"/>
        <end position="734"/>
    </location>
</feature>
<feature type="domain" description="Mechanosensitive ion channel transmembrane helices 2/3" evidence="11">
    <location>
        <begin position="533"/>
        <end position="574"/>
    </location>
</feature>
<keyword evidence="7" id="KW-0175">Coiled coil</keyword>
<dbReference type="SUPFAM" id="SSF82689">
    <property type="entry name" value="Mechanosensitive channel protein MscS (YggB), C-terminal domain"/>
    <property type="match status" value="1"/>
</dbReference>
<dbReference type="InterPro" id="IPR023408">
    <property type="entry name" value="MscS_beta-dom_sf"/>
</dbReference>
<feature type="transmembrane region" description="Helical" evidence="8">
    <location>
        <begin position="492"/>
        <end position="510"/>
    </location>
</feature>
<keyword evidence="5 8" id="KW-1133">Transmembrane helix</keyword>
<evidence type="ECO:0000259" key="9">
    <source>
        <dbReference type="Pfam" id="PF00924"/>
    </source>
</evidence>
<dbReference type="InterPro" id="IPR006685">
    <property type="entry name" value="MscS_channel_2nd"/>
</dbReference>
<dbReference type="PANTHER" id="PTHR30347:SF1">
    <property type="entry name" value="MECHANOSENSITIVE CHANNEL MSCK"/>
    <property type="match status" value="1"/>
</dbReference>
<comment type="caution">
    <text evidence="12">The sequence shown here is derived from an EMBL/GenBank/DDBJ whole genome shotgun (WGS) entry which is preliminary data.</text>
</comment>
<evidence type="ECO:0000256" key="3">
    <source>
        <dbReference type="ARBA" id="ARBA00022475"/>
    </source>
</evidence>
<dbReference type="AlphaFoldDB" id="A0A3A4R8D2"/>
<comment type="subcellular location">
    <subcellularLocation>
        <location evidence="1">Cell membrane</location>
        <topology evidence="1">Multi-pass membrane protein</topology>
    </subcellularLocation>
</comment>
<dbReference type="GO" id="GO:0005886">
    <property type="term" value="C:plasma membrane"/>
    <property type="evidence" value="ECO:0007669"/>
    <property type="project" value="UniProtKB-SubCell"/>
</dbReference>
<dbReference type="Pfam" id="PF00924">
    <property type="entry name" value="MS_channel_2nd"/>
    <property type="match status" value="1"/>
</dbReference>
<evidence type="ECO:0000256" key="8">
    <source>
        <dbReference type="SAM" id="Phobius"/>
    </source>
</evidence>
<evidence type="ECO:0000256" key="6">
    <source>
        <dbReference type="ARBA" id="ARBA00023136"/>
    </source>
</evidence>
<feature type="coiled-coil region" evidence="7">
    <location>
        <begin position="271"/>
        <end position="349"/>
    </location>
</feature>
<dbReference type="InterPro" id="IPR010920">
    <property type="entry name" value="LSM_dom_sf"/>
</dbReference>
<dbReference type="PANTHER" id="PTHR30347">
    <property type="entry name" value="POTASSIUM CHANNEL RELATED"/>
    <property type="match status" value="1"/>
</dbReference>
<dbReference type="InterPro" id="IPR049142">
    <property type="entry name" value="MS_channel_1st"/>
</dbReference>
<feature type="transmembrane region" description="Helical" evidence="8">
    <location>
        <begin position="557"/>
        <end position="577"/>
    </location>
</feature>
<dbReference type="Gene3D" id="3.30.70.100">
    <property type="match status" value="1"/>
</dbReference>
<evidence type="ECO:0008006" key="14">
    <source>
        <dbReference type="Google" id="ProtNLM"/>
    </source>
</evidence>
<dbReference type="Pfam" id="PF21082">
    <property type="entry name" value="MS_channel_3rd"/>
    <property type="match status" value="1"/>
</dbReference>
<sequence>MKHRFLIVHTIVFIILFIAAKISFAQLPTIPEPPKPIVQVEEKDNTSTTQAHIDVLANKITELENSLNEANLQTIGISEATARKRLSLTKDLKSLYERRLTADQRMKTLESSFLALQTEINSFKNSGFTEESPHSVTFLDSLNDQLDAEKDKLKTQQLTLQNTQKEFLQAQEAQQAADRIQKEKEDKFKNISPSDKTPAAEWDLEIARLESAIAAQTTALKKFQLSIAKEEERLLNERVQFLLLKISVLEKKVRFTSVQNNEIQIRWEQRQDATEQQLEKAKLNLDTYQVRIKDAQEKLDNARGEEQIQYQREIVDMLNEWGDALVDEVEALQEQLQNYATEKELWQIRFKLFNNLDESLIGKWEAQTGIILESVARSLAIVESRISTNRSIIIEQEKKRDELIKQDPSSQLKPIYDKRILALQHHANVLNDHLAHLNDIHRLAKTVKKQIAEKRSQFSIKYISMLVYEWVDKIWNFEIVSLDDQSITIKKVFFALIVFIIGLFLAKRLTKSIKQQASARAHVDESASAALEKILYYIFFVIIALTTLHMLNIPLTLFTFLGGAIAIAIGFGAQNLLNNFLSGLIILLERPIKINDIIEIENNYGIVRDIGARCTLIRLTSGIDVLVPNSAILEKNVINWTHSDLNIRFSISVGVAYGSDTRLVEKMIKQAIEEDKRVLTFPAPIILFSEFGDNALIFEVYFWIQVHRLMDSRIVRSDLRFRIDELFREHKITIAYPQRDIHLDTVKPLEIRIVPPEDKQI</sequence>
<dbReference type="Proteomes" id="UP000266426">
    <property type="component" value="Unassembled WGS sequence"/>
</dbReference>
<gene>
    <name evidence="12" type="ORF">C4541_07845</name>
</gene>
<evidence type="ECO:0000256" key="1">
    <source>
        <dbReference type="ARBA" id="ARBA00004651"/>
    </source>
</evidence>
<dbReference type="Gene3D" id="2.30.30.60">
    <property type="match status" value="1"/>
</dbReference>
<dbReference type="InterPro" id="IPR049278">
    <property type="entry name" value="MS_channel_C"/>
</dbReference>
<evidence type="ECO:0000256" key="7">
    <source>
        <dbReference type="SAM" id="Coils"/>
    </source>
</evidence>
<feature type="coiled-coil region" evidence="7">
    <location>
        <begin position="139"/>
        <end position="190"/>
    </location>
</feature>
<accession>A0A3A4R8D2</accession>
<dbReference type="InterPro" id="IPR011014">
    <property type="entry name" value="MscS_channel_TM-2"/>
</dbReference>
<keyword evidence="6 8" id="KW-0472">Membrane</keyword>
<evidence type="ECO:0000256" key="2">
    <source>
        <dbReference type="ARBA" id="ARBA00008017"/>
    </source>
</evidence>
<protein>
    <recommendedName>
        <fullName evidence="14">Mechanosensitive ion channel protein MscS</fullName>
    </recommendedName>
</protein>
<evidence type="ECO:0000259" key="10">
    <source>
        <dbReference type="Pfam" id="PF21082"/>
    </source>
</evidence>
<evidence type="ECO:0000313" key="12">
    <source>
        <dbReference type="EMBL" id="RJP58538.1"/>
    </source>
</evidence>
<evidence type="ECO:0000256" key="5">
    <source>
        <dbReference type="ARBA" id="ARBA00022989"/>
    </source>
</evidence>
<comment type="similarity">
    <text evidence="2">Belongs to the MscS (TC 1.A.23) family.</text>
</comment>
<dbReference type="GO" id="GO:0008381">
    <property type="term" value="F:mechanosensitive monoatomic ion channel activity"/>
    <property type="evidence" value="ECO:0007669"/>
    <property type="project" value="UniProtKB-ARBA"/>
</dbReference>
<dbReference type="SUPFAM" id="SSF50182">
    <property type="entry name" value="Sm-like ribonucleoproteins"/>
    <property type="match status" value="1"/>
</dbReference>
<evidence type="ECO:0000313" key="13">
    <source>
        <dbReference type="Proteomes" id="UP000266426"/>
    </source>
</evidence>
<name>A0A3A4R8D2_9BACT</name>
<keyword evidence="3" id="KW-1003">Cell membrane</keyword>
<feature type="domain" description="Mechanosensitive ion channel MscS" evidence="9">
    <location>
        <begin position="575"/>
        <end position="642"/>
    </location>
</feature>
<evidence type="ECO:0000256" key="4">
    <source>
        <dbReference type="ARBA" id="ARBA00022692"/>
    </source>
</evidence>
<keyword evidence="4 8" id="KW-0812">Transmembrane</keyword>
<dbReference type="SUPFAM" id="SSF82861">
    <property type="entry name" value="Mechanosensitive channel protein MscS (YggB), transmembrane region"/>
    <property type="match status" value="1"/>
</dbReference>
<reference evidence="12 13" key="1">
    <citation type="journal article" date="2017" name="ISME J.">
        <title>Energy and carbon metabolisms in a deep terrestrial subsurface fluid microbial community.</title>
        <authorList>
            <person name="Momper L."/>
            <person name="Jungbluth S.P."/>
            <person name="Lee M.D."/>
            <person name="Amend J.P."/>
        </authorList>
    </citation>
    <scope>NUCLEOTIDE SEQUENCE [LARGE SCALE GENOMIC DNA]</scope>
    <source>
        <strain evidence="12">SURF_26</strain>
    </source>
</reference>